<protein>
    <submittedName>
        <fullName evidence="1">Kinase, CMGC CLK</fullName>
    </submittedName>
</protein>
<reference evidence="1" key="1">
    <citation type="submission" date="2015-07" db="EMBL/GenBank/DDBJ databases">
        <title>Adaptation to a free-living lifestyle via gene acquisitions in the diplomonad Trepomonas sp. PC1.</title>
        <authorList>
            <person name="Xu F."/>
            <person name="Jerlstrom-Hultqvist J."/>
            <person name="Kolisko M."/>
            <person name="Simpson A.G.B."/>
            <person name="Roger A.J."/>
            <person name="Svard S.G."/>
            <person name="Andersson J.O."/>
        </authorList>
    </citation>
    <scope>NUCLEOTIDE SEQUENCE</scope>
    <source>
        <strain evidence="1">PC1</strain>
    </source>
</reference>
<dbReference type="Gene3D" id="1.10.510.10">
    <property type="entry name" value="Transferase(Phosphotransferase) domain 1"/>
    <property type="match status" value="1"/>
</dbReference>
<name>A0A146K5A6_9EUKA</name>
<accession>A0A146K5A6</accession>
<dbReference type="GO" id="GO:0016301">
    <property type="term" value="F:kinase activity"/>
    <property type="evidence" value="ECO:0007669"/>
    <property type="project" value="UniProtKB-KW"/>
</dbReference>
<dbReference type="SUPFAM" id="SSF56112">
    <property type="entry name" value="Protein kinase-like (PK-like)"/>
    <property type="match status" value="1"/>
</dbReference>
<sequence>ATLVEMKSKYLEFYDFSQNKFLQVQTMDAEEIQSMALAKPLEKQLVQYKYSFVHLLKQMLRWDPNERPSIKQILEHPFFMEEARDQKCVQVEDFELKEVMERFVKGYIND</sequence>
<keyword evidence="1" id="KW-0418">Kinase</keyword>
<dbReference type="EMBL" id="GDID01004534">
    <property type="protein sequence ID" value="JAP92072.1"/>
    <property type="molecule type" value="Transcribed_RNA"/>
</dbReference>
<keyword evidence="1" id="KW-0808">Transferase</keyword>
<proteinExistence type="predicted"/>
<evidence type="ECO:0000313" key="1">
    <source>
        <dbReference type="EMBL" id="JAP92072.1"/>
    </source>
</evidence>
<feature type="non-terminal residue" evidence="1">
    <location>
        <position position="110"/>
    </location>
</feature>
<organism evidence="1">
    <name type="scientific">Trepomonas sp. PC1</name>
    <dbReference type="NCBI Taxonomy" id="1076344"/>
    <lineage>
        <taxon>Eukaryota</taxon>
        <taxon>Metamonada</taxon>
        <taxon>Diplomonadida</taxon>
        <taxon>Hexamitidae</taxon>
        <taxon>Hexamitinae</taxon>
        <taxon>Trepomonas</taxon>
    </lineage>
</organism>
<dbReference type="AlphaFoldDB" id="A0A146K5A6"/>
<feature type="non-terminal residue" evidence="1">
    <location>
        <position position="1"/>
    </location>
</feature>
<dbReference type="InterPro" id="IPR011009">
    <property type="entry name" value="Kinase-like_dom_sf"/>
</dbReference>
<gene>
    <name evidence="1" type="ORF">TPC1_16101</name>
</gene>